<evidence type="ECO:0000313" key="1">
    <source>
        <dbReference type="EMBL" id="OAD66206.1"/>
    </source>
</evidence>
<protein>
    <submittedName>
        <fullName evidence="1">Uncharacterized protein</fullName>
    </submittedName>
</protein>
<dbReference type="InParanoid" id="A0A167JKU8"/>
<dbReference type="EMBL" id="KV441005">
    <property type="protein sequence ID" value="OAD66206.1"/>
    <property type="molecule type" value="Genomic_DNA"/>
</dbReference>
<keyword evidence="2" id="KW-1185">Reference proteome</keyword>
<reference evidence="2" key="1">
    <citation type="submission" date="2015-06" db="EMBL/GenBank/DDBJ databases">
        <title>Expansion of signal transduction pathways in fungi by whole-genome duplication.</title>
        <authorList>
            <consortium name="DOE Joint Genome Institute"/>
            <person name="Corrochano L.M."/>
            <person name="Kuo A."/>
            <person name="Marcet-Houben M."/>
            <person name="Polaino S."/>
            <person name="Salamov A."/>
            <person name="Villalobos J.M."/>
            <person name="Alvarez M.I."/>
            <person name="Avalos J."/>
            <person name="Benito E.P."/>
            <person name="Benoit I."/>
            <person name="Burger G."/>
            <person name="Camino L.P."/>
            <person name="Canovas D."/>
            <person name="Cerda-Olmedo E."/>
            <person name="Cheng J.-F."/>
            <person name="Dominguez A."/>
            <person name="Elias M."/>
            <person name="Eslava A.P."/>
            <person name="Glaser F."/>
            <person name="Grimwood J."/>
            <person name="Gutierrez G."/>
            <person name="Heitman J."/>
            <person name="Henrissat B."/>
            <person name="Iturriaga E.A."/>
            <person name="Lang B.F."/>
            <person name="Lavin J.L."/>
            <person name="Lee S."/>
            <person name="Li W."/>
            <person name="Lindquist E."/>
            <person name="Lopez-Garcia S."/>
            <person name="Luque E.M."/>
            <person name="Marcos A.T."/>
            <person name="Martin J."/>
            <person name="McCluskey K."/>
            <person name="Medina H.R."/>
            <person name="Miralles-Duran A."/>
            <person name="Miyazaki A."/>
            <person name="Munoz-Torres E."/>
            <person name="Oguiza J.A."/>
            <person name="Ohm R."/>
            <person name="Olmedo M."/>
            <person name="Orejas M."/>
            <person name="Ortiz-Castellanos L."/>
            <person name="Pisabarro A.G."/>
            <person name="Rodriguez-Romero J."/>
            <person name="Ruiz-Herrera J."/>
            <person name="Ruiz-Vazquez R."/>
            <person name="Sanz C."/>
            <person name="Schackwitz W."/>
            <person name="Schmutz J."/>
            <person name="Shahriari M."/>
            <person name="Shelest E."/>
            <person name="Silva-Franco F."/>
            <person name="Soanes D."/>
            <person name="Syed K."/>
            <person name="Tagua V.G."/>
            <person name="Talbot N.J."/>
            <person name="Thon M."/>
            <person name="De vries R.P."/>
            <person name="Wiebenga A."/>
            <person name="Yadav J.S."/>
            <person name="Braun E.L."/>
            <person name="Baker S."/>
            <person name="Garre V."/>
            <person name="Horwitz B."/>
            <person name="Torres-Martinez S."/>
            <person name="Idnurm A."/>
            <person name="Herrera-Estrella A."/>
            <person name="Gabaldon T."/>
            <person name="Grigoriev I.V."/>
        </authorList>
    </citation>
    <scope>NUCLEOTIDE SEQUENCE [LARGE SCALE GENOMIC DNA]</scope>
    <source>
        <strain evidence="2">NRRL 1555(-)</strain>
    </source>
</reference>
<accession>A0A167JKU8</accession>
<dbReference type="Proteomes" id="UP000077315">
    <property type="component" value="Unassembled WGS sequence"/>
</dbReference>
<dbReference type="AlphaFoldDB" id="A0A167JKU8"/>
<dbReference type="GeneID" id="28998410"/>
<dbReference type="VEuPathDB" id="FungiDB:PHYBLDRAFT_175500"/>
<name>A0A167JKU8_PHYB8</name>
<dbReference type="RefSeq" id="XP_018284246.1">
    <property type="nucleotide sequence ID" value="XM_018437504.1"/>
</dbReference>
<evidence type="ECO:0000313" key="2">
    <source>
        <dbReference type="Proteomes" id="UP000077315"/>
    </source>
</evidence>
<proteinExistence type="predicted"/>
<gene>
    <name evidence="1" type="ORF">PHYBLDRAFT_175500</name>
</gene>
<organism evidence="1 2">
    <name type="scientific">Phycomyces blakesleeanus (strain ATCC 8743b / DSM 1359 / FGSC 10004 / NBRC 33097 / NRRL 1555)</name>
    <dbReference type="NCBI Taxonomy" id="763407"/>
    <lineage>
        <taxon>Eukaryota</taxon>
        <taxon>Fungi</taxon>
        <taxon>Fungi incertae sedis</taxon>
        <taxon>Mucoromycota</taxon>
        <taxon>Mucoromycotina</taxon>
        <taxon>Mucoromycetes</taxon>
        <taxon>Mucorales</taxon>
        <taxon>Phycomycetaceae</taxon>
        <taxon>Phycomyces</taxon>
    </lineage>
</organism>
<sequence length="107" mass="12764">MIPIYQKTAQKQCKCTTCKNKDREYDFVSARTFKCYQEKDIQDNTLIQVLALEDMQEAAIWETVKTINCNKDMFEIEQQDIEVYSMFEDKTALLYFDDLFGSKIPFW</sequence>